<proteinExistence type="inferred from homology"/>
<dbReference type="PROSITE" id="PS51352">
    <property type="entry name" value="THIOREDOXIN_2"/>
    <property type="match status" value="1"/>
</dbReference>
<dbReference type="GO" id="GO:0045454">
    <property type="term" value="P:cell redox homeostasis"/>
    <property type="evidence" value="ECO:0007669"/>
    <property type="project" value="TreeGrafter"/>
</dbReference>
<keyword evidence="10" id="KW-0732">Signal</keyword>
<dbReference type="PANTHER" id="PTHR42801">
    <property type="entry name" value="THIOREDOXIN-DEPENDENT PEROXIDE REDUCTASE"/>
    <property type="match status" value="1"/>
</dbReference>
<dbReference type="SUPFAM" id="SSF52833">
    <property type="entry name" value="Thioredoxin-like"/>
    <property type="match status" value="1"/>
</dbReference>
<comment type="similarity">
    <text evidence="8">Belongs to the peroxiredoxin family. BCP/PrxQ subfamily.</text>
</comment>
<dbReference type="Pfam" id="PF00578">
    <property type="entry name" value="AhpC-TSA"/>
    <property type="match status" value="1"/>
</dbReference>
<organism evidence="12">
    <name type="scientific">Florenciella parvula</name>
    <dbReference type="NCBI Taxonomy" id="236787"/>
    <lineage>
        <taxon>Eukaryota</taxon>
        <taxon>Sar</taxon>
        <taxon>Stramenopiles</taxon>
        <taxon>Ochrophyta</taxon>
        <taxon>Dictyochophyceae</taxon>
        <taxon>Florenciellales</taxon>
        <taxon>Florenciella</taxon>
    </lineage>
</organism>
<keyword evidence="4" id="KW-0560">Oxidoreductase</keyword>
<evidence type="ECO:0000256" key="2">
    <source>
        <dbReference type="ARBA" id="ARBA00022559"/>
    </source>
</evidence>
<gene>
    <name evidence="12" type="ORF">FPAR1323_LOCUS156</name>
</gene>
<dbReference type="GO" id="GO:0005737">
    <property type="term" value="C:cytoplasm"/>
    <property type="evidence" value="ECO:0007669"/>
    <property type="project" value="TreeGrafter"/>
</dbReference>
<dbReference type="AlphaFoldDB" id="A0A7S2F7J0"/>
<evidence type="ECO:0000256" key="7">
    <source>
        <dbReference type="ARBA" id="ARBA00032824"/>
    </source>
</evidence>
<feature type="chain" id="PRO_5031294242" description="thioredoxin-dependent peroxiredoxin" evidence="10">
    <location>
        <begin position="20"/>
        <end position="182"/>
    </location>
</feature>
<dbReference type="Gene3D" id="3.40.30.10">
    <property type="entry name" value="Glutaredoxin"/>
    <property type="match status" value="1"/>
</dbReference>
<dbReference type="EMBL" id="HBGT01000265">
    <property type="protein sequence ID" value="CAD9379457.1"/>
    <property type="molecule type" value="Transcribed_RNA"/>
</dbReference>
<evidence type="ECO:0000256" key="10">
    <source>
        <dbReference type="SAM" id="SignalP"/>
    </source>
</evidence>
<protein>
    <recommendedName>
        <fullName evidence="1">thioredoxin-dependent peroxiredoxin</fullName>
        <ecNumber evidence="1">1.11.1.24</ecNumber>
    </recommendedName>
    <alternativeName>
        <fullName evidence="7">Thioredoxin peroxidase</fullName>
    </alternativeName>
</protein>
<evidence type="ECO:0000256" key="6">
    <source>
        <dbReference type="ARBA" id="ARBA00023284"/>
    </source>
</evidence>
<keyword evidence="6" id="KW-0676">Redox-active center</keyword>
<evidence type="ECO:0000256" key="3">
    <source>
        <dbReference type="ARBA" id="ARBA00022862"/>
    </source>
</evidence>
<evidence type="ECO:0000259" key="11">
    <source>
        <dbReference type="PROSITE" id="PS51352"/>
    </source>
</evidence>
<keyword evidence="3" id="KW-0049">Antioxidant</keyword>
<feature type="signal peptide" evidence="10">
    <location>
        <begin position="1"/>
        <end position="19"/>
    </location>
</feature>
<dbReference type="InterPro" id="IPR036249">
    <property type="entry name" value="Thioredoxin-like_sf"/>
</dbReference>
<dbReference type="EC" id="1.11.1.24" evidence="1"/>
<evidence type="ECO:0000256" key="9">
    <source>
        <dbReference type="ARBA" id="ARBA00049091"/>
    </source>
</evidence>
<dbReference type="GO" id="GO:0008379">
    <property type="term" value="F:thioredoxin peroxidase activity"/>
    <property type="evidence" value="ECO:0007669"/>
    <property type="project" value="TreeGrafter"/>
</dbReference>
<keyword evidence="2" id="KW-0575">Peroxidase</keyword>
<sequence>MAFQKLVLALMVLVAPAAAFSTSRWVTPSMGLAVGDKFPTKAAKAWGVSGKKAVVYFYGADGAPSCTKQAKAFDAASLDATVVGVRSDEGVKEGFSDEYGGVKFVVDEGNEVREEVGIAKDLFGFLPGRETYVLDKSGTVVEVFNDQFAPEKHVAVAEAALESIVEPMKAGFKLPDFFNKGE</sequence>
<evidence type="ECO:0000313" key="12">
    <source>
        <dbReference type="EMBL" id="CAD9379457.1"/>
    </source>
</evidence>
<evidence type="ECO:0000256" key="5">
    <source>
        <dbReference type="ARBA" id="ARBA00023157"/>
    </source>
</evidence>
<dbReference type="InterPro" id="IPR013766">
    <property type="entry name" value="Thioredoxin_domain"/>
</dbReference>
<dbReference type="PANTHER" id="PTHR42801:SF4">
    <property type="entry name" value="AHPC_TSA FAMILY PROTEIN"/>
    <property type="match status" value="1"/>
</dbReference>
<comment type="catalytic activity">
    <reaction evidence="9">
        <text>a hydroperoxide + [thioredoxin]-dithiol = an alcohol + [thioredoxin]-disulfide + H2O</text>
        <dbReference type="Rhea" id="RHEA:62620"/>
        <dbReference type="Rhea" id="RHEA-COMP:10698"/>
        <dbReference type="Rhea" id="RHEA-COMP:10700"/>
        <dbReference type="ChEBI" id="CHEBI:15377"/>
        <dbReference type="ChEBI" id="CHEBI:29950"/>
        <dbReference type="ChEBI" id="CHEBI:30879"/>
        <dbReference type="ChEBI" id="CHEBI:35924"/>
        <dbReference type="ChEBI" id="CHEBI:50058"/>
        <dbReference type="EC" id="1.11.1.24"/>
    </reaction>
</comment>
<dbReference type="InterPro" id="IPR000866">
    <property type="entry name" value="AhpC/TSA"/>
</dbReference>
<dbReference type="InterPro" id="IPR050924">
    <property type="entry name" value="Peroxiredoxin_BCP/PrxQ"/>
</dbReference>
<reference evidence="12" key="1">
    <citation type="submission" date="2021-01" db="EMBL/GenBank/DDBJ databases">
        <authorList>
            <person name="Corre E."/>
            <person name="Pelletier E."/>
            <person name="Niang G."/>
            <person name="Scheremetjew M."/>
            <person name="Finn R."/>
            <person name="Kale V."/>
            <person name="Holt S."/>
            <person name="Cochrane G."/>
            <person name="Meng A."/>
            <person name="Brown T."/>
            <person name="Cohen L."/>
        </authorList>
    </citation>
    <scope>NUCLEOTIDE SEQUENCE</scope>
    <source>
        <strain evidence="12">RCC1693</strain>
    </source>
</reference>
<keyword evidence="5" id="KW-1015">Disulfide bond</keyword>
<name>A0A7S2F7J0_9STRA</name>
<evidence type="ECO:0000256" key="1">
    <source>
        <dbReference type="ARBA" id="ARBA00013017"/>
    </source>
</evidence>
<accession>A0A7S2F7J0</accession>
<feature type="domain" description="Thioredoxin" evidence="11">
    <location>
        <begin position="32"/>
        <end position="166"/>
    </location>
</feature>
<evidence type="ECO:0000256" key="8">
    <source>
        <dbReference type="ARBA" id="ARBA00038489"/>
    </source>
</evidence>
<evidence type="ECO:0000256" key="4">
    <source>
        <dbReference type="ARBA" id="ARBA00023002"/>
    </source>
</evidence>
<dbReference type="GO" id="GO:0034599">
    <property type="term" value="P:cellular response to oxidative stress"/>
    <property type="evidence" value="ECO:0007669"/>
    <property type="project" value="TreeGrafter"/>
</dbReference>